<evidence type="ECO:0000256" key="1">
    <source>
        <dbReference type="SAM" id="MobiDB-lite"/>
    </source>
</evidence>
<organism evidence="2 3">
    <name type="scientific">Pectobacterium phage Jarilo</name>
    <dbReference type="NCBI Taxonomy" id="2163634"/>
    <lineage>
        <taxon>Viruses</taxon>
        <taxon>Duplodnaviria</taxon>
        <taxon>Heunggongvirae</taxon>
        <taxon>Uroviricota</taxon>
        <taxon>Caudoviricetes</taxon>
        <taxon>Autographivirales</taxon>
        <taxon>Autotranscriptaviridae</taxon>
        <taxon>Studiervirinae</taxon>
        <taxon>Jarilovirus</taxon>
        <taxon>Jarilovirus jarilo</taxon>
    </lineage>
</organism>
<evidence type="ECO:0000313" key="3">
    <source>
        <dbReference type="Proteomes" id="UP000246166"/>
    </source>
</evidence>
<dbReference type="InterPro" id="IPR020134">
    <property type="entry name" value="Phage_T7-like_6.7"/>
</dbReference>
<feature type="compositionally biased region" description="Polar residues" evidence="1">
    <location>
        <begin position="38"/>
        <end position="52"/>
    </location>
</feature>
<accession>A0A2S1GSY5</accession>
<proteinExistence type="predicted"/>
<keyword evidence="3" id="KW-1185">Reference proteome</keyword>
<sequence>MCFSPKVKTPQIDTNAVKAIDPAPLTEEPKGVLFGGQEDSNTSSSEVGTGSSKDAAKVSLTTPKATTTSPKANSGVKKSITNKAFGR</sequence>
<dbReference type="RefSeq" id="YP_009801091.1">
    <property type="nucleotide sequence ID" value="NC_047963.1"/>
</dbReference>
<feature type="region of interest" description="Disordered" evidence="1">
    <location>
        <begin position="1"/>
        <end position="87"/>
    </location>
</feature>
<name>A0A2S1GSY5_9CAUD</name>
<feature type="compositionally biased region" description="Low complexity" evidence="1">
    <location>
        <begin position="59"/>
        <end position="72"/>
    </location>
</feature>
<dbReference type="GeneID" id="54991599"/>
<protein>
    <submittedName>
        <fullName evidence="2">Uncharacterized protein</fullName>
    </submittedName>
</protein>
<dbReference type="EMBL" id="MH059637">
    <property type="protein sequence ID" value="AWD92510.1"/>
    <property type="molecule type" value="Genomic_DNA"/>
</dbReference>
<evidence type="ECO:0000313" key="2">
    <source>
        <dbReference type="EMBL" id="AWD92510.1"/>
    </source>
</evidence>
<reference evidence="3" key="1">
    <citation type="submission" date="2018-03" db="EMBL/GenBank/DDBJ databases">
        <title>Phage therapy in agriculture - a green tech approach to combat plant pathogenic bacteria.</title>
        <authorList>
            <person name="Carstens A.B."/>
            <person name="Djurhuus A.M."/>
            <person name="Hansen L.H."/>
        </authorList>
    </citation>
    <scope>NUCLEOTIDE SEQUENCE [LARGE SCALE GENOMIC DNA]</scope>
</reference>
<dbReference type="KEGG" id="vg:54991599"/>
<dbReference type="Proteomes" id="UP000246166">
    <property type="component" value="Segment"/>
</dbReference>
<dbReference type="Pfam" id="PF17570">
    <property type="entry name" value="T7-like_gp67"/>
    <property type="match status" value="1"/>
</dbReference>